<gene>
    <name evidence="1" type="ORF">GGQ67_005072</name>
</gene>
<evidence type="ECO:0000313" key="2">
    <source>
        <dbReference type="Proteomes" id="UP000582090"/>
    </source>
</evidence>
<proteinExistence type="predicted"/>
<protein>
    <submittedName>
        <fullName evidence="1">Uncharacterized protein</fullName>
    </submittedName>
</protein>
<dbReference type="Proteomes" id="UP000582090">
    <property type="component" value="Unassembled WGS sequence"/>
</dbReference>
<dbReference type="AlphaFoldDB" id="A0A7W6CYU9"/>
<dbReference type="EMBL" id="JACIDW010000050">
    <property type="protein sequence ID" value="MBB3967372.1"/>
    <property type="molecule type" value="Genomic_DNA"/>
</dbReference>
<keyword evidence="2" id="KW-1185">Reference proteome</keyword>
<reference evidence="1 2" key="1">
    <citation type="submission" date="2020-08" db="EMBL/GenBank/DDBJ databases">
        <title>Genomic Encyclopedia of Type Strains, Phase IV (KMG-IV): sequencing the most valuable type-strain genomes for metagenomic binning, comparative biology and taxonomic classification.</title>
        <authorList>
            <person name="Goeker M."/>
        </authorList>
    </citation>
    <scope>NUCLEOTIDE SEQUENCE [LARGE SCALE GENOMIC DNA]</scope>
    <source>
        <strain evidence="1 2">DSM 26575</strain>
    </source>
</reference>
<evidence type="ECO:0000313" key="1">
    <source>
        <dbReference type="EMBL" id="MBB3967372.1"/>
    </source>
</evidence>
<comment type="caution">
    <text evidence="1">The sequence shown here is derived from an EMBL/GenBank/DDBJ whole genome shotgun (WGS) entry which is preliminary data.</text>
</comment>
<accession>A0A7W6CYU9</accession>
<organism evidence="1 2">
    <name type="scientific">Rhizobium metallidurans</name>
    <dbReference type="NCBI Taxonomy" id="1265931"/>
    <lineage>
        <taxon>Bacteria</taxon>
        <taxon>Pseudomonadati</taxon>
        <taxon>Pseudomonadota</taxon>
        <taxon>Alphaproteobacteria</taxon>
        <taxon>Hyphomicrobiales</taxon>
        <taxon>Rhizobiaceae</taxon>
        <taxon>Rhizobium/Agrobacterium group</taxon>
        <taxon>Rhizobium</taxon>
    </lineage>
</organism>
<name>A0A7W6CYU9_9HYPH</name>
<sequence>MNTVTQARGRSVRPQMTTSLTNAVVGYQALLDEYATTPSPRRRRRQHVQFGHSRIAILETLKFWEVS</sequence>